<dbReference type="GO" id="GO:0004852">
    <property type="term" value="F:uroporphyrinogen-III synthase activity"/>
    <property type="evidence" value="ECO:0007669"/>
    <property type="project" value="InterPro"/>
</dbReference>
<dbReference type="AlphaFoldDB" id="A0A447PSM1"/>
<name>A0A447PSM1_SALET</name>
<sequence length="105" mass="11566">MVETGLRRRAISRLAAPRRSPFIPLAGFDIRYPLDREISEALLQLPELQNIAGKRALILRGNGGRELLGETLTARGAEVSFVNVINDVRNITMARKKRCAGILAA</sequence>
<evidence type="ECO:0000313" key="1">
    <source>
        <dbReference type="EMBL" id="VEA42114.1"/>
    </source>
</evidence>
<reference evidence="1 2" key="1">
    <citation type="submission" date="2018-12" db="EMBL/GenBank/DDBJ databases">
        <authorList>
            <consortium name="Pathogen Informatics"/>
        </authorList>
    </citation>
    <scope>NUCLEOTIDE SEQUENCE [LARGE SCALE GENOMIC DNA]</scope>
    <source>
        <strain evidence="1 2">NCTC8272</strain>
    </source>
</reference>
<gene>
    <name evidence="1" type="primary">hemD_1</name>
    <name evidence="1" type="ORF">NCTC8272_04254</name>
</gene>
<dbReference type="InterPro" id="IPR036108">
    <property type="entry name" value="4pyrrol_syn_uPrphyn_synt_sf"/>
</dbReference>
<accession>A0A447PSM1</accession>
<dbReference type="GO" id="GO:0033014">
    <property type="term" value="P:tetrapyrrole biosynthetic process"/>
    <property type="evidence" value="ECO:0007669"/>
    <property type="project" value="InterPro"/>
</dbReference>
<proteinExistence type="predicted"/>
<dbReference type="Proteomes" id="UP000277214">
    <property type="component" value="Chromosome 1"/>
</dbReference>
<dbReference type="EMBL" id="LR134149">
    <property type="protein sequence ID" value="VEA42114.1"/>
    <property type="molecule type" value="Genomic_DNA"/>
</dbReference>
<organism evidence="1 2">
    <name type="scientific">Salmonella enterica I</name>
    <dbReference type="NCBI Taxonomy" id="59201"/>
    <lineage>
        <taxon>Bacteria</taxon>
        <taxon>Pseudomonadati</taxon>
        <taxon>Pseudomonadota</taxon>
        <taxon>Gammaproteobacteria</taxon>
        <taxon>Enterobacterales</taxon>
        <taxon>Enterobacteriaceae</taxon>
        <taxon>Salmonella</taxon>
    </lineage>
</organism>
<protein>
    <submittedName>
        <fullName evidence="1">Uroporphyrinogen III synthase</fullName>
    </submittedName>
</protein>
<dbReference type="Gene3D" id="3.40.50.10090">
    <property type="match status" value="1"/>
</dbReference>
<dbReference type="SUPFAM" id="SSF69618">
    <property type="entry name" value="HemD-like"/>
    <property type="match status" value="1"/>
</dbReference>
<evidence type="ECO:0000313" key="2">
    <source>
        <dbReference type="Proteomes" id="UP000277214"/>
    </source>
</evidence>